<proteinExistence type="predicted"/>
<evidence type="ECO:0000256" key="1">
    <source>
        <dbReference type="SAM" id="MobiDB-lite"/>
    </source>
</evidence>
<accession>A0ABW2KC96</accession>
<keyword evidence="3" id="KW-1185">Reference proteome</keyword>
<evidence type="ECO:0000313" key="3">
    <source>
        <dbReference type="Proteomes" id="UP001596540"/>
    </source>
</evidence>
<dbReference type="RefSeq" id="WP_379869245.1">
    <property type="nucleotide sequence ID" value="NZ_JBHTBH010000002.1"/>
</dbReference>
<reference evidence="3" key="1">
    <citation type="journal article" date="2019" name="Int. J. Syst. Evol. Microbiol.">
        <title>The Global Catalogue of Microorganisms (GCM) 10K type strain sequencing project: providing services to taxonomists for standard genome sequencing and annotation.</title>
        <authorList>
            <consortium name="The Broad Institute Genomics Platform"/>
            <consortium name="The Broad Institute Genome Sequencing Center for Infectious Disease"/>
            <person name="Wu L."/>
            <person name="Ma J."/>
        </authorList>
    </citation>
    <scope>NUCLEOTIDE SEQUENCE [LARGE SCALE GENOMIC DNA]</scope>
    <source>
        <strain evidence="3">CGMCC 4.7382</strain>
    </source>
</reference>
<name>A0ABW2KC96_9ACTN</name>
<sequence>MVRAEAERVHALLPSAPAASFQEAVGHAFAGHFPDPAPVCASPSVADSGIDDDREGDQAPTAVRAVGPPDDARLADLPGKLVRVTSVVELHVHEPHRLLAAARATGWTPLRGEDDQDPDDLVGAAMALAGPAMVPGADDVGNEMSGELLRPESGDELMDWSATPITAEFYSGLRLRRSPEPLHPRETRFGTMPDFAKTFPVVNCECEEDECPTCESWTLSPRTADVLHHALATMADFAYDDIQNSGGEPVTDIADGNWMFFDRLPVVTWQQSVSWRRQVARACDDLAADLAAGRWPRPRSVAEECVLYLALVEEAEAVLEEKEDLDDEDHAELPTHRDDYDWNACLESLFQDTDIALLYDPDMDGLLDPGSEMNRVFGIADMRPAEWFTPFKNVEPRDPERGFRR</sequence>
<protein>
    <submittedName>
        <fullName evidence="2">Uncharacterized protein</fullName>
    </submittedName>
</protein>
<comment type="caution">
    <text evidence="2">The sequence shown here is derived from an EMBL/GenBank/DDBJ whole genome shotgun (WGS) entry which is preliminary data.</text>
</comment>
<organism evidence="2 3">
    <name type="scientific">Marinactinospora rubrisoli</name>
    <dbReference type="NCBI Taxonomy" id="2715399"/>
    <lineage>
        <taxon>Bacteria</taxon>
        <taxon>Bacillati</taxon>
        <taxon>Actinomycetota</taxon>
        <taxon>Actinomycetes</taxon>
        <taxon>Streptosporangiales</taxon>
        <taxon>Nocardiopsidaceae</taxon>
        <taxon>Marinactinospora</taxon>
    </lineage>
</organism>
<dbReference type="EMBL" id="JBHTBH010000002">
    <property type="protein sequence ID" value="MFC7327095.1"/>
    <property type="molecule type" value="Genomic_DNA"/>
</dbReference>
<feature type="region of interest" description="Disordered" evidence="1">
    <location>
        <begin position="40"/>
        <end position="71"/>
    </location>
</feature>
<gene>
    <name evidence="2" type="ORF">ACFQRF_05015</name>
</gene>
<evidence type="ECO:0000313" key="2">
    <source>
        <dbReference type="EMBL" id="MFC7327095.1"/>
    </source>
</evidence>
<dbReference type="Proteomes" id="UP001596540">
    <property type="component" value="Unassembled WGS sequence"/>
</dbReference>